<sequence>MFECIPLKNMPVGGHWTHRGGFTLRAFPRRFDNNFDMFRHAEITVGFYHRSQESGKMFHAMKQKTEFAFEQRRNLEAIRLRNYVDVARKQKSLERASFAPLTNDVALAIEVPCLEYAGMMERKETWFEKDSIPKIMHDTGVLIQFPDLIPDIENANDHINRVILYGPLSNVEQARVRIRNLTPVAVSFPLKALKPDILLKDVRNIIDEAIAGKIINFPDLQILVQFQQPSDDQVPMCVVRGPSYCEGDICNACTALHRLLFDAADDSEHSSATIYSTIMNIPAIQQTVIVGVPDAFLIRLISLETNAIIYFPTIADRNYNATLFHIHGAVRSILQARKFIQGLLPVCLTFDVENDDLLSPIDASNRDLFMRDVDRDLTVTVNKSRLEGQKITENDTLRHMITIKSEEYNLTNVYATRHQLFRKDIAKEEPFIMTKDFEFFEQDFRTLIAKNNQVIAEISPEIFKPSRIYMNNILADTSVAVPIANISASQGIITNDTIFTTKIPSLTLKEQKQSDAVNITVPQLLNLFRYENKDAVITATDSPEKPSPAVPVLHVNGNNAYDGHNKHFDRRCSDEPVKKTSCDSIGSMISDNTSESKYRSEKLSVHSRSSAVPSQSQDMISYRNKVVNALINEQGSATVAVAAAMLQNSPPQWFQSASTMAALKSADYFGQLPRMVEQKTVPENFALDYQREKTIAGAKISARADQCSESNDVSSDIRLTSLSKNRDINPLCLPLRDSSVQKSNQYRLLNQGIDNTGDNYRGRISSL</sequence>
<dbReference type="OMA" id="MERMEAW"/>
<reference evidence="5" key="1">
    <citation type="submission" date="2017-02" db="UniProtKB">
        <authorList>
            <consortium name="WormBaseParasite"/>
        </authorList>
    </citation>
    <scope>IDENTIFICATION</scope>
</reference>
<evidence type="ECO:0000256" key="1">
    <source>
        <dbReference type="SAM" id="MobiDB-lite"/>
    </source>
</evidence>
<name>A0A0N5CJL0_THECL</name>
<evidence type="ECO:0000313" key="4">
    <source>
        <dbReference type="Proteomes" id="UP000276776"/>
    </source>
</evidence>
<dbReference type="EMBL" id="UYYF01000013">
    <property type="protein sequence ID" value="VDM95098.1"/>
    <property type="molecule type" value="Genomic_DNA"/>
</dbReference>
<evidence type="ECO:0000259" key="2">
    <source>
        <dbReference type="Pfam" id="PF17905"/>
    </source>
</evidence>
<dbReference type="SUPFAM" id="SSF54791">
    <property type="entry name" value="Eukaryotic type KH-domain (KH-domain type I)"/>
    <property type="match status" value="1"/>
</dbReference>
<gene>
    <name evidence="3" type="ORF">TCLT_LOCUS221</name>
</gene>
<organism evidence="5">
    <name type="scientific">Thelazia callipaeda</name>
    <name type="common">Oriental eyeworm</name>
    <name type="synonym">Parasitic nematode</name>
    <dbReference type="NCBI Taxonomy" id="103827"/>
    <lineage>
        <taxon>Eukaryota</taxon>
        <taxon>Metazoa</taxon>
        <taxon>Ecdysozoa</taxon>
        <taxon>Nematoda</taxon>
        <taxon>Chromadorea</taxon>
        <taxon>Rhabditida</taxon>
        <taxon>Spirurina</taxon>
        <taxon>Spiruromorpha</taxon>
        <taxon>Thelazioidea</taxon>
        <taxon>Thelaziidae</taxon>
        <taxon>Thelazia</taxon>
    </lineage>
</organism>
<feature type="compositionally biased region" description="Basic and acidic residues" evidence="1">
    <location>
        <begin position="572"/>
        <end position="581"/>
    </location>
</feature>
<dbReference type="AlphaFoldDB" id="A0A0N5CJL0"/>
<dbReference type="Gene3D" id="3.30.310.270">
    <property type="match status" value="2"/>
</dbReference>
<protein>
    <submittedName>
        <fullName evidence="5">KH_10 domain-containing protein</fullName>
    </submittedName>
</protein>
<keyword evidence="4" id="KW-1185">Reference proteome</keyword>
<dbReference type="InterPro" id="IPR036612">
    <property type="entry name" value="KH_dom_type_1_sf"/>
</dbReference>
<evidence type="ECO:0000313" key="3">
    <source>
        <dbReference type="EMBL" id="VDM95098.1"/>
    </source>
</evidence>
<dbReference type="GO" id="GO:0003723">
    <property type="term" value="F:RNA binding"/>
    <property type="evidence" value="ECO:0007669"/>
    <property type="project" value="InterPro"/>
</dbReference>
<feature type="compositionally biased region" description="Polar residues" evidence="1">
    <location>
        <begin position="582"/>
        <end position="593"/>
    </location>
</feature>
<dbReference type="STRING" id="103827.A0A0N5CJL0"/>
<dbReference type="Pfam" id="PF22801">
    <property type="entry name" value="KH_GLD-3_1st"/>
    <property type="match status" value="1"/>
</dbReference>
<evidence type="ECO:0000313" key="5">
    <source>
        <dbReference type="WBParaSite" id="TCLT_0000022001-mRNA-1"/>
    </source>
</evidence>
<dbReference type="Proteomes" id="UP000276776">
    <property type="component" value="Unassembled WGS sequence"/>
</dbReference>
<dbReference type="WBParaSite" id="TCLT_0000022001-mRNA-1">
    <property type="protein sequence ID" value="TCLT_0000022001-mRNA-1"/>
    <property type="gene ID" value="TCLT_0000022001"/>
</dbReference>
<dbReference type="OrthoDB" id="271862at2759"/>
<accession>A0A0N5CJL0</accession>
<dbReference type="Pfam" id="PF17905">
    <property type="entry name" value="KH_GLD-3_4th"/>
    <property type="match status" value="1"/>
</dbReference>
<feature type="domain" description="Defective in germ line development protein 3-like KH5" evidence="2">
    <location>
        <begin position="343"/>
        <end position="421"/>
    </location>
</feature>
<dbReference type="InterPro" id="IPR041194">
    <property type="entry name" value="GLD-3-like_KH5"/>
</dbReference>
<proteinExistence type="predicted"/>
<reference evidence="3 4" key="2">
    <citation type="submission" date="2018-11" db="EMBL/GenBank/DDBJ databases">
        <authorList>
            <consortium name="Pathogen Informatics"/>
        </authorList>
    </citation>
    <scope>NUCLEOTIDE SEQUENCE [LARGE SCALE GENOMIC DNA]</scope>
</reference>
<feature type="region of interest" description="Disordered" evidence="1">
    <location>
        <begin position="572"/>
        <end position="595"/>
    </location>
</feature>